<accession>H8FN55</accession>
<proteinExistence type="predicted"/>
<evidence type="ECO:0000313" key="2">
    <source>
        <dbReference type="Proteomes" id="UP000004169"/>
    </source>
</evidence>
<name>H8FN55_MAGML</name>
<dbReference type="AlphaFoldDB" id="H8FN55"/>
<gene>
    <name evidence="1" type="ORF">PHAMO_10218</name>
</gene>
<comment type="caution">
    <text evidence="1">The sequence shown here is derived from an EMBL/GenBank/DDBJ whole genome shotgun (WGS) entry which is preliminary data.</text>
</comment>
<organism evidence="1 2">
    <name type="scientific">Magnetospirillum molischianum DSM 120</name>
    <dbReference type="NCBI Taxonomy" id="1150626"/>
    <lineage>
        <taxon>Bacteria</taxon>
        <taxon>Pseudomonadati</taxon>
        <taxon>Pseudomonadota</taxon>
        <taxon>Alphaproteobacteria</taxon>
        <taxon>Rhodospirillales</taxon>
        <taxon>Rhodospirillaceae</taxon>
        <taxon>Magnetospirillum</taxon>
    </lineage>
</organism>
<keyword evidence="2" id="KW-1185">Reference proteome</keyword>
<dbReference type="EMBL" id="CAHP01000001">
    <property type="protein sequence ID" value="CCG39793.1"/>
    <property type="molecule type" value="Genomic_DNA"/>
</dbReference>
<sequence>MPIDHAVAQAHFATYDPAAPISKAGPVWCGPIENCDVCSRPMASETYMIDGPSEASVNPRWGNLCVSCALKHSAVIGWGKAQLYKRLDSTWHLIAGGPPPEEDYSF</sequence>
<dbReference type="STRING" id="1150626.PHAMO_10218"/>
<reference evidence="1 2" key="1">
    <citation type="journal article" date="2012" name="J. Bacteriol.">
        <title>Draft Genome Sequence of the Purple Photosynthetic Bacterium Phaeospirillum molischianum DSM120, a Particularly Versatile Bacterium.</title>
        <authorList>
            <person name="Duquesne K."/>
            <person name="Prima V."/>
            <person name="Ji B."/>
            <person name="Rouy Z."/>
            <person name="Medigue C."/>
            <person name="Talla E."/>
            <person name="Sturgis J.N."/>
        </authorList>
    </citation>
    <scope>NUCLEOTIDE SEQUENCE [LARGE SCALE GENOMIC DNA]</scope>
    <source>
        <strain evidence="2">DSM120</strain>
    </source>
</reference>
<protein>
    <submittedName>
        <fullName evidence="1">Uncharacterized protein</fullName>
    </submittedName>
</protein>
<dbReference type="Proteomes" id="UP000004169">
    <property type="component" value="Unassembled WGS sequence"/>
</dbReference>
<evidence type="ECO:0000313" key="1">
    <source>
        <dbReference type="EMBL" id="CCG39793.1"/>
    </source>
</evidence>